<reference evidence="9 10" key="1">
    <citation type="submission" date="2016-10" db="EMBL/GenBank/DDBJ databases">
        <authorList>
            <person name="de Groot N.N."/>
        </authorList>
    </citation>
    <scope>NUCLEOTIDE SEQUENCE [LARGE SCALE GENOMIC DNA]</scope>
    <source>
        <strain evidence="9 10">CGMCC 1.9157</strain>
    </source>
</reference>
<proteinExistence type="inferred from homology"/>
<evidence type="ECO:0000256" key="8">
    <source>
        <dbReference type="PIRSR" id="PIRSR005096-3"/>
    </source>
</evidence>
<dbReference type="Gene3D" id="2.70.98.10">
    <property type="match status" value="1"/>
</dbReference>
<name>A0A1I5HWG2_9HYPH</name>
<dbReference type="SUPFAM" id="SSF74650">
    <property type="entry name" value="Galactose mutarotase-like"/>
    <property type="match status" value="1"/>
</dbReference>
<dbReference type="InterPro" id="IPR011013">
    <property type="entry name" value="Gal_mutarotase_sf_dom"/>
</dbReference>
<protein>
    <recommendedName>
        <fullName evidence="5">Aldose 1-epimerase</fullName>
        <ecNumber evidence="5">5.1.3.3</ecNumber>
    </recommendedName>
</protein>
<evidence type="ECO:0000313" key="10">
    <source>
        <dbReference type="Proteomes" id="UP000199236"/>
    </source>
</evidence>
<evidence type="ECO:0000256" key="4">
    <source>
        <dbReference type="ARBA" id="ARBA00023277"/>
    </source>
</evidence>
<dbReference type="EC" id="5.1.3.3" evidence="5"/>
<evidence type="ECO:0000256" key="7">
    <source>
        <dbReference type="PIRSR" id="PIRSR005096-2"/>
    </source>
</evidence>
<dbReference type="Proteomes" id="UP000199236">
    <property type="component" value="Unassembled WGS sequence"/>
</dbReference>
<evidence type="ECO:0000256" key="6">
    <source>
        <dbReference type="PIRSR" id="PIRSR005096-1"/>
    </source>
</evidence>
<gene>
    <name evidence="9" type="ORF">SAMN04488056_107184</name>
</gene>
<feature type="binding site" evidence="8">
    <location>
        <begin position="172"/>
        <end position="174"/>
    </location>
    <ligand>
        <name>beta-D-galactose</name>
        <dbReference type="ChEBI" id="CHEBI:27667"/>
    </ligand>
</feature>
<evidence type="ECO:0000256" key="1">
    <source>
        <dbReference type="ARBA" id="ARBA00005028"/>
    </source>
</evidence>
<comment type="pathway">
    <text evidence="1 5">Carbohydrate metabolism; hexose metabolism.</text>
</comment>
<evidence type="ECO:0000256" key="5">
    <source>
        <dbReference type="PIRNR" id="PIRNR005096"/>
    </source>
</evidence>
<dbReference type="GO" id="GO:0004034">
    <property type="term" value="F:aldose 1-epimerase activity"/>
    <property type="evidence" value="ECO:0007669"/>
    <property type="project" value="UniProtKB-EC"/>
</dbReference>
<dbReference type="EMBL" id="FOVR01000007">
    <property type="protein sequence ID" value="SFO52688.1"/>
    <property type="molecule type" value="Genomic_DNA"/>
</dbReference>
<dbReference type="AlphaFoldDB" id="A0A1I5HWG2"/>
<comment type="similarity">
    <text evidence="2 5">Belongs to the aldose epimerase family.</text>
</comment>
<dbReference type="OrthoDB" id="9779408at2"/>
<keyword evidence="3 5" id="KW-0413">Isomerase</keyword>
<dbReference type="PANTHER" id="PTHR10091:SF49">
    <property type="entry name" value="ALDOSE 1-EPIMERASE"/>
    <property type="match status" value="1"/>
</dbReference>
<keyword evidence="10" id="KW-1185">Reference proteome</keyword>
<feature type="binding site" evidence="7">
    <location>
        <position position="234"/>
    </location>
    <ligand>
        <name>beta-D-galactose</name>
        <dbReference type="ChEBI" id="CHEBI:27667"/>
    </ligand>
</feature>
<dbReference type="UniPathway" id="UPA00242"/>
<dbReference type="STRING" id="655353.SAMN04488056_107184"/>
<dbReference type="GO" id="GO:0033499">
    <property type="term" value="P:galactose catabolic process via UDP-galactose, Leloir pathway"/>
    <property type="evidence" value="ECO:0007669"/>
    <property type="project" value="TreeGrafter"/>
</dbReference>
<dbReference type="CDD" id="cd09019">
    <property type="entry name" value="galactose_mutarotase_like"/>
    <property type="match status" value="1"/>
</dbReference>
<sequence length="334" mass="35953">MSVEQFGVMPDGTPVQRATIHGGGLTAKILSYGTVIQDLRLDGHDKPLVCGFEKLEDYLAYGSHFGATAGRVGNRIRDGHLELDGKTYQLDTNFLGKHTLHGGKKGMGVQVWTFDKVEENAVHMSTTLPDGEMGFPGNLTIKIVYSLLEGGVLDMAMSATTDATTLCNLAHHSYFNLDGDPTVMDHMLQVDAEQYLEVNDELIPTGKLLPVEGTSLDFRTTKRVGGATSIAAIDNNYCLADAGGALRRVATLSSPKSGVSMDVTTTEPGVQAYDGVNMKDGMPGLEGVTMGKHGGFCLEPQIWPDAIHNPDFPSAVLKPGESYSQHTQYIFKKS</sequence>
<evidence type="ECO:0000256" key="3">
    <source>
        <dbReference type="ARBA" id="ARBA00023235"/>
    </source>
</evidence>
<accession>A0A1I5HWG2</accession>
<dbReference type="RefSeq" id="WP_090073452.1">
    <property type="nucleotide sequence ID" value="NZ_FOVR01000007.1"/>
</dbReference>
<dbReference type="Pfam" id="PF01263">
    <property type="entry name" value="Aldose_epim"/>
    <property type="match status" value="1"/>
</dbReference>
<dbReference type="InterPro" id="IPR008183">
    <property type="entry name" value="Aldose_1/G6P_1-epimerase"/>
</dbReference>
<dbReference type="GO" id="GO:0030246">
    <property type="term" value="F:carbohydrate binding"/>
    <property type="evidence" value="ECO:0007669"/>
    <property type="project" value="InterPro"/>
</dbReference>
<evidence type="ECO:0000313" key="9">
    <source>
        <dbReference type="EMBL" id="SFO52688.1"/>
    </source>
</evidence>
<evidence type="ECO:0000256" key="2">
    <source>
        <dbReference type="ARBA" id="ARBA00006206"/>
    </source>
</evidence>
<dbReference type="PIRSF" id="PIRSF005096">
    <property type="entry name" value="GALM"/>
    <property type="match status" value="1"/>
</dbReference>
<organism evidence="9 10">
    <name type="scientific">Cohaesibacter marisflavi</name>
    <dbReference type="NCBI Taxonomy" id="655353"/>
    <lineage>
        <taxon>Bacteria</taxon>
        <taxon>Pseudomonadati</taxon>
        <taxon>Pseudomonadota</taxon>
        <taxon>Alphaproteobacteria</taxon>
        <taxon>Hyphomicrobiales</taxon>
        <taxon>Cohaesibacteraceae</taxon>
    </lineage>
</organism>
<feature type="active site" description="Proton donor" evidence="6">
    <location>
        <position position="172"/>
    </location>
</feature>
<dbReference type="GO" id="GO:0006006">
    <property type="term" value="P:glucose metabolic process"/>
    <property type="evidence" value="ECO:0007669"/>
    <property type="project" value="TreeGrafter"/>
</dbReference>
<feature type="binding site" evidence="8">
    <location>
        <begin position="74"/>
        <end position="75"/>
    </location>
    <ligand>
        <name>beta-D-galactose</name>
        <dbReference type="ChEBI" id="CHEBI:27667"/>
    </ligand>
</feature>
<keyword evidence="4 5" id="KW-0119">Carbohydrate metabolism</keyword>
<dbReference type="InterPro" id="IPR015443">
    <property type="entry name" value="Aldose_1-epimerase"/>
</dbReference>
<dbReference type="InterPro" id="IPR047215">
    <property type="entry name" value="Galactose_mutarotase-like"/>
</dbReference>
<dbReference type="InterPro" id="IPR014718">
    <property type="entry name" value="GH-type_carb-bd"/>
</dbReference>
<feature type="active site" description="Proton acceptor" evidence="6">
    <location>
        <position position="299"/>
    </location>
</feature>
<dbReference type="PANTHER" id="PTHR10091">
    <property type="entry name" value="ALDOSE-1-EPIMERASE"/>
    <property type="match status" value="1"/>
</dbReference>
<comment type="catalytic activity">
    <reaction evidence="5">
        <text>alpha-D-glucose = beta-D-glucose</text>
        <dbReference type="Rhea" id="RHEA:10264"/>
        <dbReference type="ChEBI" id="CHEBI:15903"/>
        <dbReference type="ChEBI" id="CHEBI:17925"/>
        <dbReference type="EC" id="5.1.3.3"/>
    </reaction>
</comment>